<dbReference type="Gene3D" id="3.40.50.300">
    <property type="entry name" value="P-loop containing nucleotide triphosphate hydrolases"/>
    <property type="match status" value="1"/>
</dbReference>
<protein>
    <submittedName>
        <fullName evidence="2">Nicotinamide riboside kinase 1-like isoform X8</fullName>
    </submittedName>
</protein>
<evidence type="ECO:0000313" key="1">
    <source>
        <dbReference type="Proteomes" id="UP000694941"/>
    </source>
</evidence>
<dbReference type="InterPro" id="IPR027417">
    <property type="entry name" value="P-loop_NTPase"/>
</dbReference>
<gene>
    <name evidence="2" type="primary">LOC106461089</name>
</gene>
<dbReference type="GeneID" id="106461089"/>
<dbReference type="SUPFAM" id="SSF52540">
    <property type="entry name" value="P-loop containing nucleoside triphosphate hydrolases"/>
    <property type="match status" value="1"/>
</dbReference>
<organism evidence="1 2">
    <name type="scientific">Limulus polyphemus</name>
    <name type="common">Atlantic horseshoe crab</name>
    <dbReference type="NCBI Taxonomy" id="6850"/>
    <lineage>
        <taxon>Eukaryota</taxon>
        <taxon>Metazoa</taxon>
        <taxon>Ecdysozoa</taxon>
        <taxon>Arthropoda</taxon>
        <taxon>Chelicerata</taxon>
        <taxon>Merostomata</taxon>
        <taxon>Xiphosura</taxon>
        <taxon>Limulidae</taxon>
        <taxon>Limulus</taxon>
    </lineage>
</organism>
<sequence length="161" mass="18180">MKGWIVVGISGVTCGGKTTLAAMLQKSITGSVVLSQDEFFREEYSDKHEMIPELQHANWESLSSIDWNNLMTKLSELKSHEPPSGNPLIIVEGHLIFNYLVRMYSPPDPPGYFDMCVWPMYLKNKKEIEENVMGIVIFDGAEETISILEKILDDIGVKQDT</sequence>
<evidence type="ECO:0000313" key="2">
    <source>
        <dbReference type="RefSeq" id="XP_022243668.1"/>
    </source>
</evidence>
<keyword evidence="1" id="KW-1185">Reference proteome</keyword>
<dbReference type="RefSeq" id="XP_022243668.1">
    <property type="nucleotide sequence ID" value="XM_022387960.1"/>
</dbReference>
<dbReference type="Proteomes" id="UP000694941">
    <property type="component" value="Unplaced"/>
</dbReference>
<accession>A0ABM1SJ63</accession>
<proteinExistence type="predicted"/>
<dbReference type="PANTHER" id="PTHR10285">
    <property type="entry name" value="URIDINE KINASE"/>
    <property type="match status" value="1"/>
</dbReference>
<reference evidence="2" key="1">
    <citation type="submission" date="2025-08" db="UniProtKB">
        <authorList>
            <consortium name="RefSeq"/>
        </authorList>
    </citation>
    <scope>IDENTIFICATION</scope>
    <source>
        <tissue evidence="2">Muscle</tissue>
    </source>
</reference>
<name>A0ABM1SJ63_LIMPO</name>